<dbReference type="EMBL" id="MU004488">
    <property type="protein sequence ID" value="KAF2649547.1"/>
    <property type="molecule type" value="Genomic_DNA"/>
</dbReference>
<name>A0A6A6SRC5_9PLEO</name>
<accession>A0A6A6SRC5</accession>
<organism evidence="1 2">
    <name type="scientific">Lophiostoma macrostomum CBS 122681</name>
    <dbReference type="NCBI Taxonomy" id="1314788"/>
    <lineage>
        <taxon>Eukaryota</taxon>
        <taxon>Fungi</taxon>
        <taxon>Dikarya</taxon>
        <taxon>Ascomycota</taxon>
        <taxon>Pezizomycotina</taxon>
        <taxon>Dothideomycetes</taxon>
        <taxon>Pleosporomycetidae</taxon>
        <taxon>Pleosporales</taxon>
        <taxon>Lophiostomataceae</taxon>
        <taxon>Lophiostoma</taxon>
    </lineage>
</organism>
<proteinExistence type="predicted"/>
<reference evidence="1" key="1">
    <citation type="journal article" date="2020" name="Stud. Mycol.">
        <title>101 Dothideomycetes genomes: a test case for predicting lifestyles and emergence of pathogens.</title>
        <authorList>
            <person name="Haridas S."/>
            <person name="Albert R."/>
            <person name="Binder M."/>
            <person name="Bloem J."/>
            <person name="Labutti K."/>
            <person name="Salamov A."/>
            <person name="Andreopoulos B."/>
            <person name="Baker S."/>
            <person name="Barry K."/>
            <person name="Bills G."/>
            <person name="Bluhm B."/>
            <person name="Cannon C."/>
            <person name="Castanera R."/>
            <person name="Culley D."/>
            <person name="Daum C."/>
            <person name="Ezra D."/>
            <person name="Gonzalez J."/>
            <person name="Henrissat B."/>
            <person name="Kuo A."/>
            <person name="Liang C."/>
            <person name="Lipzen A."/>
            <person name="Lutzoni F."/>
            <person name="Magnuson J."/>
            <person name="Mondo S."/>
            <person name="Nolan M."/>
            <person name="Ohm R."/>
            <person name="Pangilinan J."/>
            <person name="Park H.-J."/>
            <person name="Ramirez L."/>
            <person name="Alfaro M."/>
            <person name="Sun H."/>
            <person name="Tritt A."/>
            <person name="Yoshinaga Y."/>
            <person name="Zwiers L.-H."/>
            <person name="Turgeon B."/>
            <person name="Goodwin S."/>
            <person name="Spatafora J."/>
            <person name="Crous P."/>
            <person name="Grigoriev I."/>
        </authorList>
    </citation>
    <scope>NUCLEOTIDE SEQUENCE</scope>
    <source>
        <strain evidence="1">CBS 122681</strain>
    </source>
</reference>
<protein>
    <submittedName>
        <fullName evidence="1">Uncharacterized protein</fullName>
    </submittedName>
</protein>
<evidence type="ECO:0000313" key="1">
    <source>
        <dbReference type="EMBL" id="KAF2649547.1"/>
    </source>
</evidence>
<evidence type="ECO:0000313" key="2">
    <source>
        <dbReference type="Proteomes" id="UP000799324"/>
    </source>
</evidence>
<sequence>MTAIRISPNDKEIGPAWNEILASMSNMHRFYKSIVHDAFAEDKTDATIDAFNLALNGVEYKKEDTTLETIADIVGVVLMPVGGGVMVTSMIRQGVSAAAARVAQLSGDFQAFWQKAQQGFNVQSAAFGVEMANMASEALANGKDPVEGALSEIREISDFVTLGSNTFTYWENSLKNATSNIFTGKMKEDEDIGGGVSNMASLLHALDDGAWIDGLSTENVQQAAISQYLAHALPLAELQNDAVRPTIIMRPYACDDTNRAKQDSVVQEWIKAFSSDVTVSLSDAPGVCFLVLDANKDAHTTECCYTNIQLPHMAELNGINHKTMDHTSGAINPPWGDITIEDYVNSTYLAWKNNGNKNIARTTDLGSSWPSDGDVAWFNPLNIPGEWSSYFVICGTDDTNAVLDAQKTPDEIKLVLDNLESALYDWSWADRKTRDFPCAANPPRAFP</sequence>
<dbReference type="Proteomes" id="UP000799324">
    <property type="component" value="Unassembled WGS sequence"/>
</dbReference>
<dbReference type="AlphaFoldDB" id="A0A6A6SRC5"/>
<dbReference type="OrthoDB" id="3257981at2759"/>
<gene>
    <name evidence="1" type="ORF">K491DRAFT_721588</name>
</gene>
<keyword evidence="2" id="KW-1185">Reference proteome</keyword>